<dbReference type="AlphaFoldDB" id="U9TUF3"/>
<feature type="non-terminal residue" evidence="1">
    <location>
        <position position="51"/>
    </location>
</feature>
<reference evidence="1" key="1">
    <citation type="submission" date="2013-07" db="EMBL/GenBank/DDBJ databases">
        <title>The genome of an arbuscular mycorrhizal fungus provides insights into the evolution of the oldest plant symbiosis.</title>
        <authorList>
            <consortium name="DOE Joint Genome Institute"/>
            <person name="Tisserant E."/>
            <person name="Malbreil M."/>
            <person name="Kuo A."/>
            <person name="Kohler A."/>
            <person name="Symeonidi A."/>
            <person name="Balestrini R."/>
            <person name="Charron P."/>
            <person name="Duensing N."/>
            <person name="Frei-dit-Frey N."/>
            <person name="Gianinazzi-Pearson V."/>
            <person name="Gilbert B."/>
            <person name="Handa Y."/>
            <person name="Hijri M."/>
            <person name="Kaul R."/>
            <person name="Kawaguchi M."/>
            <person name="Krajinski F."/>
            <person name="Lammers P."/>
            <person name="Lapierre D."/>
            <person name="Masclaux F.G."/>
            <person name="Murat C."/>
            <person name="Morin E."/>
            <person name="Ndikumana S."/>
            <person name="Pagni M."/>
            <person name="Petitpierre D."/>
            <person name="Requena N."/>
            <person name="Rosikiewicz P."/>
            <person name="Riley R."/>
            <person name="Saito K."/>
            <person name="San Clemente H."/>
            <person name="Shapiro H."/>
            <person name="van Tuinen D."/>
            <person name="Becard G."/>
            <person name="Bonfante P."/>
            <person name="Paszkowski U."/>
            <person name="Shachar-Hill Y."/>
            <person name="Young J.P."/>
            <person name="Sanders I.R."/>
            <person name="Henrissat B."/>
            <person name="Rensing S.A."/>
            <person name="Grigoriev I.V."/>
            <person name="Corradi N."/>
            <person name="Roux C."/>
            <person name="Martin F."/>
        </authorList>
    </citation>
    <scope>NUCLEOTIDE SEQUENCE</scope>
    <source>
        <strain evidence="1">DAOM 197198</strain>
    </source>
</reference>
<sequence>MIKNNYEYKSAYICEISYSSYFFKNDFTGCICKGERPEIIENTLQCYEKML</sequence>
<dbReference type="EMBL" id="KI286445">
    <property type="protein sequence ID" value="ESA11032.1"/>
    <property type="molecule type" value="Genomic_DNA"/>
</dbReference>
<proteinExistence type="predicted"/>
<accession>U9TUF3</accession>
<evidence type="ECO:0000313" key="1">
    <source>
        <dbReference type="EMBL" id="ESA11032.1"/>
    </source>
</evidence>
<name>U9TUF3_RHIID</name>
<dbReference type="HOGENOM" id="CLU_3112160_0_0_1"/>
<organism evidence="1">
    <name type="scientific">Rhizophagus irregularis (strain DAOM 181602 / DAOM 197198 / MUCL 43194)</name>
    <name type="common">Arbuscular mycorrhizal fungus</name>
    <name type="synonym">Glomus intraradices</name>
    <dbReference type="NCBI Taxonomy" id="747089"/>
    <lineage>
        <taxon>Eukaryota</taxon>
        <taxon>Fungi</taxon>
        <taxon>Fungi incertae sedis</taxon>
        <taxon>Mucoromycota</taxon>
        <taxon>Glomeromycotina</taxon>
        <taxon>Glomeromycetes</taxon>
        <taxon>Glomerales</taxon>
        <taxon>Glomeraceae</taxon>
        <taxon>Rhizophagus</taxon>
    </lineage>
</organism>
<protein>
    <submittedName>
        <fullName evidence="1">Uncharacterized protein</fullName>
    </submittedName>
</protein>
<gene>
    <name evidence="1" type="ORF">GLOINDRAFT_335473</name>
</gene>